<dbReference type="SUPFAM" id="SSF52058">
    <property type="entry name" value="L domain-like"/>
    <property type="match status" value="1"/>
</dbReference>
<dbReference type="SMART" id="SM00369">
    <property type="entry name" value="LRR_TYP"/>
    <property type="match status" value="6"/>
</dbReference>
<organism evidence="4 5">
    <name type="scientific">Marchantia polymorpha subsp. ruderalis</name>
    <dbReference type="NCBI Taxonomy" id="1480154"/>
    <lineage>
        <taxon>Eukaryota</taxon>
        <taxon>Viridiplantae</taxon>
        <taxon>Streptophyta</taxon>
        <taxon>Embryophyta</taxon>
        <taxon>Marchantiophyta</taxon>
        <taxon>Marchantiopsida</taxon>
        <taxon>Marchantiidae</taxon>
        <taxon>Marchantiales</taxon>
        <taxon>Marchantiaceae</taxon>
        <taxon>Marchantia</taxon>
    </lineage>
</organism>
<name>A0A176VYD3_MARPO</name>
<sequence length="513" mass="56589">MVAEVGTGLDGRRQAKKSASAPDAPSAHDLRARPKKRKQQVASSSLVDDRLTLGRKRAAIPHKQQQQQQQQLRTAHQLSTTINIVASVAADGFGIRCRIRFVREAGEVVSELRSKRHPIIAMVAVGDEPVTSTASGSTELSASSVVSNDGTSGNLSNSSNTRSGSAMATVDVESTSLPTMNVPQGATSSGFTSTPEDSEEDGILDLTSSQLHNLKEVDLPPTLVELDLTANRLTELDERIGQMSMLKKLSLRQNLFEDSAVEALTRWPPVFGLEELVLRDNRLTRIPVVDAFTNLIVLDVSYNKISSMMGLSKASPLVREVYLSSNAIQKIEELDHLQNLQILELGSNKVRKMDGIEKLTQLKELWLGRNRLTTVNMCGLTSLTRISIQSNHLTSMRGFEACVLLEELYLSHNAITEMEGLSTLNKLRILDVSSNKLDAIKDIKNLSRLEDLWLNDNNIPSLDGIEAALEGVKNSLTVIYLERNPCARNNPDYVRKLRKMLPKLVQIDSQFFD</sequence>
<evidence type="ECO:0000256" key="3">
    <source>
        <dbReference type="SAM" id="MobiDB-lite"/>
    </source>
</evidence>
<evidence type="ECO:0000256" key="1">
    <source>
        <dbReference type="ARBA" id="ARBA00022614"/>
    </source>
</evidence>
<dbReference type="PANTHER" id="PTHR46652">
    <property type="entry name" value="LEUCINE-RICH REPEAT AND IQ DOMAIN-CONTAINING PROTEIN 1-RELATED"/>
    <property type="match status" value="1"/>
</dbReference>
<dbReference type="InterPro" id="IPR001611">
    <property type="entry name" value="Leu-rich_rpt"/>
</dbReference>
<dbReference type="InterPro" id="IPR050836">
    <property type="entry name" value="SDS22/Internalin_LRR"/>
</dbReference>
<keyword evidence="1" id="KW-0433">Leucine-rich repeat</keyword>
<keyword evidence="2" id="KW-0677">Repeat</keyword>
<dbReference type="Pfam" id="PF12799">
    <property type="entry name" value="LRR_4"/>
    <property type="match status" value="1"/>
</dbReference>
<dbReference type="Gene3D" id="3.80.10.10">
    <property type="entry name" value="Ribonuclease Inhibitor"/>
    <property type="match status" value="3"/>
</dbReference>
<keyword evidence="5" id="KW-1185">Reference proteome</keyword>
<gene>
    <name evidence="4" type="ORF">AXG93_2145s1130</name>
</gene>
<evidence type="ECO:0008006" key="6">
    <source>
        <dbReference type="Google" id="ProtNLM"/>
    </source>
</evidence>
<feature type="region of interest" description="Disordered" evidence="3">
    <location>
        <begin position="1"/>
        <end position="46"/>
    </location>
</feature>
<reference evidence="4" key="1">
    <citation type="submission" date="2016-03" db="EMBL/GenBank/DDBJ databases">
        <title>Mechanisms controlling the formation of the plant cell surface in tip-growing cells are functionally conserved among land plants.</title>
        <authorList>
            <person name="Honkanen S."/>
            <person name="Jones V.A."/>
            <person name="Morieri G."/>
            <person name="Champion C."/>
            <person name="Hetherington A.J."/>
            <person name="Kelly S."/>
            <person name="Saint-Marcoux D."/>
            <person name="Proust H."/>
            <person name="Prescott H."/>
            <person name="Dolan L."/>
        </authorList>
    </citation>
    <scope>NUCLEOTIDE SEQUENCE [LARGE SCALE GENOMIC DNA]</scope>
    <source>
        <tissue evidence="4">Whole gametophyte</tissue>
    </source>
</reference>
<comment type="caution">
    <text evidence="4">The sequence shown here is derived from an EMBL/GenBank/DDBJ whole genome shotgun (WGS) entry which is preliminary data.</text>
</comment>
<dbReference type="FunFam" id="3.80.10.10:FF:000312">
    <property type="entry name" value="Protein phosphatases pp1 regulatory subunit, putative"/>
    <property type="match status" value="1"/>
</dbReference>
<dbReference type="InterPro" id="IPR025875">
    <property type="entry name" value="Leu-rich_rpt_4"/>
</dbReference>
<evidence type="ECO:0000256" key="2">
    <source>
        <dbReference type="ARBA" id="ARBA00022737"/>
    </source>
</evidence>
<feature type="compositionally biased region" description="Low complexity" evidence="3">
    <location>
        <begin position="147"/>
        <end position="165"/>
    </location>
</feature>
<feature type="compositionally biased region" description="Polar residues" evidence="3">
    <location>
        <begin position="172"/>
        <end position="195"/>
    </location>
</feature>
<feature type="compositionally biased region" description="Polar residues" evidence="3">
    <location>
        <begin position="130"/>
        <end position="146"/>
    </location>
</feature>
<feature type="region of interest" description="Disordered" evidence="3">
    <location>
        <begin position="130"/>
        <end position="201"/>
    </location>
</feature>
<dbReference type="InterPro" id="IPR003591">
    <property type="entry name" value="Leu-rich_rpt_typical-subtyp"/>
</dbReference>
<protein>
    <recommendedName>
        <fullName evidence="6">Protein phosphatase 1 regulatory subunit 7</fullName>
    </recommendedName>
</protein>
<evidence type="ECO:0000313" key="5">
    <source>
        <dbReference type="Proteomes" id="UP000077202"/>
    </source>
</evidence>
<dbReference type="InterPro" id="IPR032675">
    <property type="entry name" value="LRR_dom_sf"/>
</dbReference>
<dbReference type="PANTHER" id="PTHR46652:SF8">
    <property type="entry name" value="LEUCINE RICH REPEAT CONTAINING 23"/>
    <property type="match status" value="1"/>
</dbReference>
<accession>A0A176VYD3</accession>
<evidence type="ECO:0000313" key="4">
    <source>
        <dbReference type="EMBL" id="OAE25814.1"/>
    </source>
</evidence>
<dbReference type="EMBL" id="LVLJ01002289">
    <property type="protein sequence ID" value="OAE25814.1"/>
    <property type="molecule type" value="Genomic_DNA"/>
</dbReference>
<proteinExistence type="predicted"/>
<dbReference type="PROSITE" id="PS51450">
    <property type="entry name" value="LRR"/>
    <property type="match status" value="6"/>
</dbReference>
<dbReference type="AlphaFoldDB" id="A0A176VYD3"/>
<dbReference type="Proteomes" id="UP000077202">
    <property type="component" value="Unassembled WGS sequence"/>
</dbReference>
<dbReference type="SMART" id="SM00365">
    <property type="entry name" value="LRR_SD22"/>
    <property type="match status" value="8"/>
</dbReference>